<dbReference type="SUPFAM" id="SSF51735">
    <property type="entry name" value="NAD(P)-binding Rossmann-fold domains"/>
    <property type="match status" value="1"/>
</dbReference>
<comment type="caution">
    <text evidence="5">The sequence shown here is derived from an EMBL/GenBank/DDBJ whole genome shotgun (WGS) entry which is preliminary data.</text>
</comment>
<dbReference type="InterPro" id="IPR020904">
    <property type="entry name" value="Sc_DH/Rdtase_CS"/>
</dbReference>
<keyword evidence="6" id="KW-1185">Reference proteome</keyword>
<comment type="similarity">
    <text evidence="1">Belongs to the short-chain dehydrogenases/reductases (SDR) family.</text>
</comment>
<keyword evidence="3" id="KW-0560">Oxidoreductase</keyword>
<evidence type="ECO:0000256" key="3">
    <source>
        <dbReference type="ARBA" id="ARBA00023002"/>
    </source>
</evidence>
<dbReference type="Pfam" id="PF00106">
    <property type="entry name" value="adh_short"/>
    <property type="match status" value="1"/>
</dbReference>
<keyword evidence="2" id="KW-0521">NADP</keyword>
<accession>A0A8H4H151</accession>
<dbReference type="Gene3D" id="3.40.50.720">
    <property type="entry name" value="NAD(P)-binding Rossmann-like Domain"/>
    <property type="match status" value="1"/>
</dbReference>
<reference evidence="5" key="2">
    <citation type="submission" date="2020-04" db="EMBL/GenBank/DDBJ databases">
        <authorList>
            <person name="Santos R.A.C."/>
            <person name="Steenwyk J.L."/>
            <person name="Rivero-Menendez O."/>
            <person name="Mead M.E."/>
            <person name="Silva L.P."/>
            <person name="Bastos R.W."/>
            <person name="Alastruey-Izquierdo A."/>
            <person name="Goldman G.H."/>
            <person name="Rokas A."/>
        </authorList>
    </citation>
    <scope>NUCLEOTIDE SEQUENCE</scope>
    <source>
        <strain evidence="5">CNM-CM6805</strain>
    </source>
</reference>
<evidence type="ECO:0000313" key="6">
    <source>
        <dbReference type="Proteomes" id="UP000653565"/>
    </source>
</evidence>
<dbReference type="Pfam" id="PF00248">
    <property type="entry name" value="Aldo_ket_red"/>
    <property type="match status" value="1"/>
</dbReference>
<evidence type="ECO:0000256" key="2">
    <source>
        <dbReference type="ARBA" id="ARBA00022857"/>
    </source>
</evidence>
<gene>
    <name evidence="5" type="ORF">CNMCM6805_009199</name>
</gene>
<organism evidence="5 6">
    <name type="scientific">Aspergillus fumigatiaffinis</name>
    <dbReference type="NCBI Taxonomy" id="340414"/>
    <lineage>
        <taxon>Eukaryota</taxon>
        <taxon>Fungi</taxon>
        <taxon>Dikarya</taxon>
        <taxon>Ascomycota</taxon>
        <taxon>Pezizomycotina</taxon>
        <taxon>Eurotiomycetes</taxon>
        <taxon>Eurotiomycetidae</taxon>
        <taxon>Eurotiales</taxon>
        <taxon>Aspergillaceae</taxon>
        <taxon>Aspergillus</taxon>
        <taxon>Aspergillus subgen. Fumigati</taxon>
    </lineage>
</organism>
<evidence type="ECO:0000259" key="4">
    <source>
        <dbReference type="Pfam" id="PF00248"/>
    </source>
</evidence>
<dbReference type="InterPro" id="IPR002347">
    <property type="entry name" value="SDR_fam"/>
</dbReference>
<dbReference type="InterPro" id="IPR036291">
    <property type="entry name" value="NAD(P)-bd_dom_sf"/>
</dbReference>
<dbReference type="PRINTS" id="PR00081">
    <property type="entry name" value="GDHRDH"/>
</dbReference>
<sequence length="627" mass="69299">MGWTLDNVLTICELTVFHPITSTLVLGATILFQTYVRPIKFENDFSVIESIWPLSIQTKITLGCAMISWILQLNQIGNRKALNPAPTILCTWPKEFVVVTGGSSGIGGELVKRLERLGATVAILDVVPPTFKTSRRVHYFKTDVSSFENVTLTYNGIVAKLGLPTILVANAGVFQSKALLDASEKDLRTTFDVNVLGALFCIRAFLPSMVAANHGHILVTSSVNACIAVAGAVDYSASKAAVTSIVEGLQTELKHKYGNPKVKVSAIFPAMVNTKMTEGISKVINSFIMPVLEPGQVADRMVQILMDGQRYPIDLPGLLTDGHLGTLGARVHSTDDAGQMLDIFQEHGHREIDTARLYGAGSSEEMLTALDWKGRKLVMGTKLYPSYVWTSNAPEIYSHRPEDVRRGLINSLRALDTDKFDLFYLHGPDRKTPFEDTLREVNALYEEGLFNRFGVSNYMSWEVAQMCEICEKHGWIKPSVYQGIYSALQRSIEPELVPCLRYYGISLYAFQPLAGGFLTGRYHRNQTEFESGSRFDPKGVQGSLHHARYWNDAYFDALDRIRSAAENMVSRSLAAALGDSIIIGASSASHLTQNLKHLELGPLAEDVVTAVEEAWLCVKGVAPKYWH</sequence>
<dbReference type="GO" id="GO:0016616">
    <property type="term" value="F:oxidoreductase activity, acting on the CH-OH group of donors, NAD or NADP as acceptor"/>
    <property type="evidence" value="ECO:0007669"/>
    <property type="project" value="TreeGrafter"/>
</dbReference>
<dbReference type="PANTHER" id="PTHR24322:SF736">
    <property type="entry name" value="RETINOL DEHYDROGENASE 10"/>
    <property type="match status" value="1"/>
</dbReference>
<dbReference type="PANTHER" id="PTHR24322">
    <property type="entry name" value="PKSB"/>
    <property type="match status" value="1"/>
</dbReference>
<evidence type="ECO:0000313" key="5">
    <source>
        <dbReference type="EMBL" id="KAF4233432.1"/>
    </source>
</evidence>
<dbReference type="PROSITE" id="PS00061">
    <property type="entry name" value="ADH_SHORT"/>
    <property type="match status" value="1"/>
</dbReference>
<proteinExistence type="inferred from homology"/>
<protein>
    <recommendedName>
        <fullName evidence="4">NADP-dependent oxidoreductase domain-containing protein</fullName>
    </recommendedName>
</protein>
<evidence type="ECO:0000256" key="1">
    <source>
        <dbReference type="ARBA" id="ARBA00006484"/>
    </source>
</evidence>
<dbReference type="CDD" id="cd19075">
    <property type="entry name" value="AKR_AKR7A1-5"/>
    <property type="match status" value="1"/>
</dbReference>
<dbReference type="AlphaFoldDB" id="A0A8H4H151"/>
<reference evidence="5" key="1">
    <citation type="journal article" date="2020" name="bioRxiv">
        <title>Genomic and phenotypic heterogeneity of clinical isolates of the human pathogens Aspergillus fumigatus, Aspergillus lentulus and Aspergillus fumigatiaffinis.</title>
        <authorList>
            <person name="dos Santos R.A.C."/>
            <person name="Steenwyk J.L."/>
            <person name="Rivero-Menendez O."/>
            <person name="Mead M.E."/>
            <person name="Silva L.P."/>
            <person name="Bastos R.W."/>
            <person name="Alastruey-Izquierdo A."/>
            <person name="Goldman G.H."/>
            <person name="Rokas A."/>
        </authorList>
    </citation>
    <scope>NUCLEOTIDE SEQUENCE</scope>
    <source>
        <strain evidence="5">CNM-CM6805</strain>
    </source>
</reference>
<dbReference type="EMBL" id="JAAAPX010000079">
    <property type="protein sequence ID" value="KAF4233432.1"/>
    <property type="molecule type" value="Genomic_DNA"/>
</dbReference>
<dbReference type="GO" id="GO:0044550">
    <property type="term" value="P:secondary metabolite biosynthetic process"/>
    <property type="evidence" value="ECO:0007669"/>
    <property type="project" value="UniProtKB-ARBA"/>
</dbReference>
<dbReference type="SUPFAM" id="SSF51430">
    <property type="entry name" value="NAD(P)-linked oxidoreductase"/>
    <property type="match status" value="1"/>
</dbReference>
<dbReference type="Proteomes" id="UP000653565">
    <property type="component" value="Unassembled WGS sequence"/>
</dbReference>
<feature type="domain" description="NADP-dependent oxidoreductase" evidence="4">
    <location>
        <begin position="331"/>
        <end position="615"/>
    </location>
</feature>
<dbReference type="InterPro" id="IPR036812">
    <property type="entry name" value="NAD(P)_OxRdtase_dom_sf"/>
</dbReference>
<dbReference type="InterPro" id="IPR023210">
    <property type="entry name" value="NADP_OxRdtase_dom"/>
</dbReference>
<name>A0A8H4H151_9EURO</name>
<dbReference type="Gene3D" id="3.20.20.100">
    <property type="entry name" value="NADP-dependent oxidoreductase domain"/>
    <property type="match status" value="1"/>
</dbReference>